<dbReference type="AlphaFoldDB" id="A0A5J4Z612"/>
<accession>A0A5J4Z612</accession>
<organism evidence="2 3">
    <name type="scientific">Porphyridium purpureum</name>
    <name type="common">Red alga</name>
    <name type="synonym">Porphyridium cruentum</name>
    <dbReference type="NCBI Taxonomy" id="35688"/>
    <lineage>
        <taxon>Eukaryota</taxon>
        <taxon>Rhodophyta</taxon>
        <taxon>Bangiophyceae</taxon>
        <taxon>Porphyridiales</taxon>
        <taxon>Porphyridiaceae</taxon>
        <taxon>Porphyridium</taxon>
    </lineage>
</organism>
<dbReference type="PANTHER" id="PTHR32094:SF5">
    <property type="entry name" value="FANCONI ANEMIA GROUP E PROTEIN"/>
    <property type="match status" value="1"/>
</dbReference>
<dbReference type="PANTHER" id="PTHR32094">
    <property type="entry name" value="FANCONI ANEMIA GROUP E PROTEIN"/>
    <property type="match status" value="1"/>
</dbReference>
<feature type="compositionally biased region" description="Polar residues" evidence="1">
    <location>
        <begin position="155"/>
        <end position="165"/>
    </location>
</feature>
<feature type="region of interest" description="Disordered" evidence="1">
    <location>
        <begin position="142"/>
        <end position="165"/>
    </location>
</feature>
<dbReference type="GO" id="GO:0036297">
    <property type="term" value="P:interstrand cross-link repair"/>
    <property type="evidence" value="ECO:0007669"/>
    <property type="project" value="InterPro"/>
</dbReference>
<feature type="compositionally biased region" description="Basic and acidic residues" evidence="1">
    <location>
        <begin position="144"/>
        <end position="153"/>
    </location>
</feature>
<dbReference type="InterPro" id="IPR039685">
    <property type="entry name" value="FANCE"/>
</dbReference>
<comment type="caution">
    <text evidence="2">The sequence shown here is derived from an EMBL/GenBank/DDBJ whole genome shotgun (WGS) entry which is preliminary data.</text>
</comment>
<dbReference type="Gene3D" id="1.25.40.480">
    <property type="match status" value="1"/>
</dbReference>
<evidence type="ECO:0000313" key="3">
    <source>
        <dbReference type="Proteomes" id="UP000324585"/>
    </source>
</evidence>
<sequence>MRGEVEQDRLWALLNRSSGAGNTGGVVQAEQVDYVRRLLGSKPSNAAWLLAAVRARFAWLPPCKQRLVAGIFRVCFANFEHRAFLSTLSELLGIGRVDERAKKLLLQVLLRLRCIDRAAEQRYNQGAVTTSIASAADEQQARMSETDCERGSEPKPSNQNTQTAPNIFEDAARQRICTWLEAPKSESLECITSDVVALLESRTPVAGLEPVGRALRQLSTHSQVLISCVGSLVQLCLDAQQDRCSDVGPSGAPPRVFIRAVVVQALLSCFLLPMLQTLVEPAPRVLMTVLETMAMHCPAETIQLLFSDEQVMHSMSAPTSEVLVRICAKCATSNAHVALAVFETSRSESTIESWSNFGGAPARRWLTAPSIVWTEHTVKVVETLLSMVAESARGERQEATQDVEPHEKLLTELARGMSLHALNVKSSLRFARLAMNMLSSIDASRCDDFRAALRTAMTQSGSFLAKRVLEKLQVPA</sequence>
<reference evidence="3" key="1">
    <citation type="journal article" date="2019" name="Nat. Commun.">
        <title>Expansion of phycobilisome linker gene families in mesophilic red algae.</title>
        <authorList>
            <person name="Lee J."/>
            <person name="Kim D."/>
            <person name="Bhattacharya D."/>
            <person name="Yoon H.S."/>
        </authorList>
    </citation>
    <scope>NUCLEOTIDE SEQUENCE [LARGE SCALE GENOMIC DNA]</scope>
    <source>
        <strain evidence="3">CCMP 1328</strain>
    </source>
</reference>
<dbReference type="GO" id="GO:0043240">
    <property type="term" value="C:Fanconi anaemia nuclear complex"/>
    <property type="evidence" value="ECO:0007669"/>
    <property type="project" value="InterPro"/>
</dbReference>
<dbReference type="Proteomes" id="UP000324585">
    <property type="component" value="Unassembled WGS sequence"/>
</dbReference>
<evidence type="ECO:0000256" key="1">
    <source>
        <dbReference type="SAM" id="MobiDB-lite"/>
    </source>
</evidence>
<evidence type="ECO:0000313" key="2">
    <source>
        <dbReference type="EMBL" id="KAA8498283.1"/>
    </source>
</evidence>
<protein>
    <submittedName>
        <fullName evidence="2">Uncharacterized protein</fullName>
    </submittedName>
</protein>
<proteinExistence type="predicted"/>
<dbReference type="EMBL" id="VRMN01000001">
    <property type="protein sequence ID" value="KAA8498283.1"/>
    <property type="molecule type" value="Genomic_DNA"/>
</dbReference>
<gene>
    <name evidence="2" type="ORF">FVE85_5868</name>
</gene>
<keyword evidence="3" id="KW-1185">Reference proteome</keyword>
<name>A0A5J4Z612_PORPP</name>